<organism evidence="1 2">
    <name type="scientific">Argiope bruennichi</name>
    <name type="common">Wasp spider</name>
    <name type="synonym">Aranea bruennichi</name>
    <dbReference type="NCBI Taxonomy" id="94029"/>
    <lineage>
        <taxon>Eukaryota</taxon>
        <taxon>Metazoa</taxon>
        <taxon>Ecdysozoa</taxon>
        <taxon>Arthropoda</taxon>
        <taxon>Chelicerata</taxon>
        <taxon>Arachnida</taxon>
        <taxon>Araneae</taxon>
        <taxon>Araneomorphae</taxon>
        <taxon>Entelegynae</taxon>
        <taxon>Araneoidea</taxon>
        <taxon>Araneidae</taxon>
        <taxon>Argiope</taxon>
    </lineage>
</organism>
<protein>
    <submittedName>
        <fullName evidence="1">Uncharacterized protein</fullName>
    </submittedName>
</protein>
<evidence type="ECO:0000313" key="1">
    <source>
        <dbReference type="EMBL" id="KAF8790834.1"/>
    </source>
</evidence>
<reference evidence="1" key="2">
    <citation type="submission" date="2020-06" db="EMBL/GenBank/DDBJ databases">
        <authorList>
            <person name="Sheffer M."/>
        </authorList>
    </citation>
    <scope>NUCLEOTIDE SEQUENCE</scope>
</reference>
<dbReference type="Proteomes" id="UP000807504">
    <property type="component" value="Unassembled WGS sequence"/>
</dbReference>
<name>A0A8T0FHV5_ARGBR</name>
<dbReference type="AlphaFoldDB" id="A0A8T0FHV5"/>
<keyword evidence="2" id="KW-1185">Reference proteome</keyword>
<evidence type="ECO:0000313" key="2">
    <source>
        <dbReference type="Proteomes" id="UP000807504"/>
    </source>
</evidence>
<proteinExistence type="predicted"/>
<comment type="caution">
    <text evidence="1">The sequence shown here is derived from an EMBL/GenBank/DDBJ whole genome shotgun (WGS) entry which is preliminary data.</text>
</comment>
<accession>A0A8T0FHV5</accession>
<dbReference type="EMBL" id="JABXBU010000011">
    <property type="protein sequence ID" value="KAF8790834.1"/>
    <property type="molecule type" value="Genomic_DNA"/>
</dbReference>
<sequence>MNYSSLSTLHSSKFYFLFNYNKKTNVDISRHNVSPSCDHNENSLLPRNYGLSELVVAWVTRATIGEIAKGSLSRE</sequence>
<gene>
    <name evidence="1" type="ORF">HNY73_005794</name>
</gene>
<reference evidence="1" key="1">
    <citation type="journal article" date="2020" name="bioRxiv">
        <title>Chromosome-level reference genome of the European wasp spider Argiope bruennichi: a resource for studies on range expansion and evolutionary adaptation.</title>
        <authorList>
            <person name="Sheffer M.M."/>
            <person name="Hoppe A."/>
            <person name="Krehenwinkel H."/>
            <person name="Uhl G."/>
            <person name="Kuss A.W."/>
            <person name="Jensen L."/>
            <person name="Jensen C."/>
            <person name="Gillespie R.G."/>
            <person name="Hoff K.J."/>
            <person name="Prost S."/>
        </authorList>
    </citation>
    <scope>NUCLEOTIDE SEQUENCE</scope>
</reference>